<evidence type="ECO:0000313" key="3">
    <source>
        <dbReference type="Proteomes" id="UP000887159"/>
    </source>
</evidence>
<feature type="compositionally biased region" description="Acidic residues" evidence="1">
    <location>
        <begin position="164"/>
        <end position="182"/>
    </location>
</feature>
<evidence type="ECO:0000256" key="1">
    <source>
        <dbReference type="SAM" id="MobiDB-lite"/>
    </source>
</evidence>
<name>A0A8X6RKJ1_TRICX</name>
<protein>
    <submittedName>
        <fullName evidence="2">Uncharacterized protein</fullName>
    </submittedName>
</protein>
<dbReference type="EMBL" id="BMAU01021172">
    <property type="protein sequence ID" value="GFX93246.1"/>
    <property type="molecule type" value="Genomic_DNA"/>
</dbReference>
<comment type="caution">
    <text evidence="2">The sequence shown here is derived from an EMBL/GenBank/DDBJ whole genome shotgun (WGS) entry which is preliminary data.</text>
</comment>
<keyword evidence="3" id="KW-1185">Reference proteome</keyword>
<reference evidence="2" key="1">
    <citation type="submission" date="2020-08" db="EMBL/GenBank/DDBJ databases">
        <title>Multicomponent nature underlies the extraordinary mechanical properties of spider dragline silk.</title>
        <authorList>
            <person name="Kono N."/>
            <person name="Nakamura H."/>
            <person name="Mori M."/>
            <person name="Yoshida Y."/>
            <person name="Ohtoshi R."/>
            <person name="Malay A.D."/>
            <person name="Moran D.A.P."/>
            <person name="Tomita M."/>
            <person name="Numata K."/>
            <person name="Arakawa K."/>
        </authorList>
    </citation>
    <scope>NUCLEOTIDE SEQUENCE</scope>
</reference>
<proteinExistence type="predicted"/>
<gene>
    <name evidence="2" type="primary">EVAR_99882_1</name>
    <name evidence="2" type="ORF">TNCV_4761251</name>
</gene>
<sequence>MKEVPHTFDGISKKFLKMISQFKSPRIDIVFDQYFTLSIKDCKRLRRNKTTSTVSIGPNQIRHHNFAELDDNFEKKCRSFDSSSLPPCKAELYQNLLRVRYVTKFWRNAHLKNPSSLSPIASGWIVDDKYDFVLFAGEQFPSSAADIVIKKPTLLENQNTKQDDDYDNDNNESSDNDGDYEDASVFCDTFTE</sequence>
<dbReference type="AlphaFoldDB" id="A0A8X6RKJ1"/>
<dbReference type="Proteomes" id="UP000887159">
    <property type="component" value="Unassembled WGS sequence"/>
</dbReference>
<accession>A0A8X6RKJ1</accession>
<organism evidence="2 3">
    <name type="scientific">Trichonephila clavipes</name>
    <name type="common">Golden silk orbweaver</name>
    <name type="synonym">Nephila clavipes</name>
    <dbReference type="NCBI Taxonomy" id="2585209"/>
    <lineage>
        <taxon>Eukaryota</taxon>
        <taxon>Metazoa</taxon>
        <taxon>Ecdysozoa</taxon>
        <taxon>Arthropoda</taxon>
        <taxon>Chelicerata</taxon>
        <taxon>Arachnida</taxon>
        <taxon>Araneae</taxon>
        <taxon>Araneomorphae</taxon>
        <taxon>Entelegynae</taxon>
        <taxon>Araneoidea</taxon>
        <taxon>Nephilidae</taxon>
        <taxon>Trichonephila</taxon>
    </lineage>
</organism>
<evidence type="ECO:0000313" key="2">
    <source>
        <dbReference type="EMBL" id="GFX93246.1"/>
    </source>
</evidence>
<feature type="region of interest" description="Disordered" evidence="1">
    <location>
        <begin position="154"/>
        <end position="183"/>
    </location>
</feature>